<sequence length="64" mass="7899">YHLVNNSKWFSIISRKFNKTKLIWLIDEHVTFSGYDFEVLLRELFESIYQIQCDKGHDFWKKEN</sequence>
<dbReference type="AlphaFoldDB" id="A0A6G0VJT9"/>
<evidence type="ECO:0000313" key="1">
    <source>
        <dbReference type="EMBL" id="KAF0691404.1"/>
    </source>
</evidence>
<proteinExistence type="predicted"/>
<accession>A0A6G0VJT9</accession>
<keyword evidence="2" id="KW-1185">Reference proteome</keyword>
<reference evidence="1 2" key="1">
    <citation type="submission" date="2019-08" db="EMBL/GenBank/DDBJ databases">
        <title>Whole genome of Aphis craccivora.</title>
        <authorList>
            <person name="Voronova N.V."/>
            <person name="Shulinski R.S."/>
            <person name="Bandarenka Y.V."/>
            <person name="Zhorov D.G."/>
            <person name="Warner D."/>
        </authorList>
    </citation>
    <scope>NUCLEOTIDE SEQUENCE [LARGE SCALE GENOMIC DNA]</scope>
    <source>
        <strain evidence="1">180601</strain>
        <tissue evidence="1">Whole Body</tissue>
    </source>
</reference>
<comment type="caution">
    <text evidence="1">The sequence shown here is derived from an EMBL/GenBank/DDBJ whole genome shotgun (WGS) entry which is preliminary data.</text>
</comment>
<evidence type="ECO:0000313" key="2">
    <source>
        <dbReference type="Proteomes" id="UP000478052"/>
    </source>
</evidence>
<gene>
    <name evidence="1" type="ORF">FWK35_00036682</name>
</gene>
<feature type="non-terminal residue" evidence="1">
    <location>
        <position position="1"/>
    </location>
</feature>
<organism evidence="1 2">
    <name type="scientific">Aphis craccivora</name>
    <name type="common">Cowpea aphid</name>
    <dbReference type="NCBI Taxonomy" id="307492"/>
    <lineage>
        <taxon>Eukaryota</taxon>
        <taxon>Metazoa</taxon>
        <taxon>Ecdysozoa</taxon>
        <taxon>Arthropoda</taxon>
        <taxon>Hexapoda</taxon>
        <taxon>Insecta</taxon>
        <taxon>Pterygota</taxon>
        <taxon>Neoptera</taxon>
        <taxon>Paraneoptera</taxon>
        <taxon>Hemiptera</taxon>
        <taxon>Sternorrhyncha</taxon>
        <taxon>Aphidomorpha</taxon>
        <taxon>Aphidoidea</taxon>
        <taxon>Aphididae</taxon>
        <taxon>Aphidini</taxon>
        <taxon>Aphis</taxon>
        <taxon>Aphis</taxon>
    </lineage>
</organism>
<dbReference type="EMBL" id="VUJU01015981">
    <property type="protein sequence ID" value="KAF0691404.1"/>
    <property type="molecule type" value="Genomic_DNA"/>
</dbReference>
<protein>
    <submittedName>
        <fullName evidence="1">Uncharacterized protein</fullName>
    </submittedName>
</protein>
<dbReference type="Proteomes" id="UP000478052">
    <property type="component" value="Unassembled WGS sequence"/>
</dbReference>
<name>A0A6G0VJT9_APHCR</name>